<name>A0A2S7T044_9BACT</name>
<evidence type="ECO:0000313" key="4">
    <source>
        <dbReference type="EMBL" id="PQJ12195.1"/>
    </source>
</evidence>
<dbReference type="InterPro" id="IPR025738">
    <property type="entry name" value="BatD"/>
</dbReference>
<evidence type="ECO:0008006" key="6">
    <source>
        <dbReference type="Google" id="ProtNLM"/>
    </source>
</evidence>
<dbReference type="Proteomes" id="UP000239872">
    <property type="component" value="Unassembled WGS sequence"/>
</dbReference>
<dbReference type="PROSITE" id="PS51257">
    <property type="entry name" value="PROKAR_LIPOPROTEIN"/>
    <property type="match status" value="1"/>
</dbReference>
<evidence type="ECO:0000313" key="5">
    <source>
        <dbReference type="Proteomes" id="UP000239872"/>
    </source>
</evidence>
<evidence type="ECO:0000256" key="2">
    <source>
        <dbReference type="SAM" id="MobiDB-lite"/>
    </source>
</evidence>
<dbReference type="PANTHER" id="PTHR40940">
    <property type="entry name" value="PROTEIN BATD-RELATED"/>
    <property type="match status" value="1"/>
</dbReference>
<keyword evidence="3" id="KW-0732">Signal</keyword>
<dbReference type="EMBL" id="PPSL01000001">
    <property type="protein sequence ID" value="PQJ12195.1"/>
    <property type="molecule type" value="Genomic_DNA"/>
</dbReference>
<dbReference type="PANTHER" id="PTHR40940:SF2">
    <property type="entry name" value="BATD"/>
    <property type="match status" value="1"/>
</dbReference>
<keyword evidence="5" id="KW-1185">Reference proteome</keyword>
<feature type="chain" id="PRO_5015639963" description="Protein BatD" evidence="3">
    <location>
        <begin position="27"/>
        <end position="684"/>
    </location>
</feature>
<organism evidence="4 5">
    <name type="scientific">Flavipsychrobacter stenotrophus</name>
    <dbReference type="NCBI Taxonomy" id="2077091"/>
    <lineage>
        <taxon>Bacteria</taxon>
        <taxon>Pseudomonadati</taxon>
        <taxon>Bacteroidota</taxon>
        <taxon>Chitinophagia</taxon>
        <taxon>Chitinophagales</taxon>
        <taxon>Chitinophagaceae</taxon>
        <taxon>Flavipsychrobacter</taxon>
    </lineage>
</organism>
<gene>
    <name evidence="4" type="ORF">CJD36_000085</name>
</gene>
<feature type="coiled-coil region" evidence="1">
    <location>
        <begin position="155"/>
        <end position="185"/>
    </location>
</feature>
<proteinExistence type="predicted"/>
<evidence type="ECO:0000256" key="1">
    <source>
        <dbReference type="SAM" id="Coils"/>
    </source>
</evidence>
<dbReference type="AlphaFoldDB" id="A0A2S7T044"/>
<dbReference type="RefSeq" id="WP_105037080.1">
    <property type="nucleotide sequence ID" value="NZ_PPSL01000001.1"/>
</dbReference>
<comment type="caution">
    <text evidence="4">The sequence shown here is derived from an EMBL/GenBank/DDBJ whole genome shotgun (WGS) entry which is preliminary data.</text>
</comment>
<sequence>MNHIKHMWRCNILFLLALGGCCHAWAQVAFIATPSSGRIGIKDQVQLDFVVRNVENLEGIRTNGFGDFTPLQGPYPIQSFNIENGVRSVSFRVSYIVKPNKVGKLTIPPASAKDNAGHVYQSNAITIEVVPGSLAPQQPRRPANQKMMDEDDDPLAQFQQQMAQFEQLQAQVNRLQNAYIQQMQRARQMQPMPQARGAQPLQPQSKSAPAAPAIDEAQLKKDIFVRVVVDKSKVHVGEQITASYKLYSRIPFEAGLNGLPDLNGFWVEYFDIPQPKPTIEVVDGKKYQVFLIKKLALFPQQAGALELDPVEIKGAAKITQQVRRRVADDFVNPFTGTLMMNDPVFNNAYYDATVFRDVPITLKNPPVKINVSALPDNGQPEEYGGAVGKFTAEAKLDKKELTTDDVATLTLTISGSGNIKFITPPKLHLPSGINTYDPVVVDTITGRSTTISGSKILSYAITPQTPGDYEIPSVPFTYFDANAGKYVTINTAPIKVHITPGKHYNPTKPTENISVTRKDINGNATKSLTDLQMKNKPLLESPGYWSLYALPVLAFVGLLVWRKKSDEHDDTMIRHKKANKIALQRLMTAKKLLAEQNKTSFHEEVSKAIWLYLSDKLHIPLSALSRDTARAAFAERKVPQVVQQQFEDVIWECETALYATGGKNDMSHTYEAAMKVISDLEGVI</sequence>
<dbReference type="Pfam" id="PF13584">
    <property type="entry name" value="BatD"/>
    <property type="match status" value="2"/>
</dbReference>
<accession>A0A2S7T044</accession>
<evidence type="ECO:0000256" key="3">
    <source>
        <dbReference type="SAM" id="SignalP"/>
    </source>
</evidence>
<keyword evidence="1" id="KW-0175">Coiled coil</keyword>
<protein>
    <recommendedName>
        <fullName evidence="6">Protein BatD</fullName>
    </recommendedName>
</protein>
<feature type="region of interest" description="Disordered" evidence="2">
    <location>
        <begin position="189"/>
        <end position="212"/>
    </location>
</feature>
<reference evidence="4 5" key="1">
    <citation type="submission" date="2018-01" db="EMBL/GenBank/DDBJ databases">
        <title>A novel member of the phylum Bacteroidetes isolated from glacier ice.</title>
        <authorList>
            <person name="Liu Q."/>
            <person name="Xin Y.-H."/>
        </authorList>
    </citation>
    <scope>NUCLEOTIDE SEQUENCE [LARGE SCALE GENOMIC DNA]</scope>
    <source>
        <strain evidence="4 5">RB1R16</strain>
    </source>
</reference>
<feature type="signal peptide" evidence="3">
    <location>
        <begin position="1"/>
        <end position="26"/>
    </location>
</feature>
<dbReference type="OrthoDB" id="2079210at2"/>